<gene>
    <name evidence="2" type="ORF">B0T14DRAFT_607678</name>
</gene>
<evidence type="ECO:0000256" key="1">
    <source>
        <dbReference type="PROSITE-ProRule" id="PRU00023"/>
    </source>
</evidence>
<dbReference type="PANTHER" id="PTHR24118">
    <property type="entry name" value="POTE ANKYRIN DOMAIN"/>
    <property type="match status" value="1"/>
</dbReference>
<keyword evidence="3" id="KW-1185">Reference proteome</keyword>
<name>A0AA39U5R4_9PEZI</name>
<organism evidence="2 3">
    <name type="scientific">Immersiella caudata</name>
    <dbReference type="NCBI Taxonomy" id="314043"/>
    <lineage>
        <taxon>Eukaryota</taxon>
        <taxon>Fungi</taxon>
        <taxon>Dikarya</taxon>
        <taxon>Ascomycota</taxon>
        <taxon>Pezizomycotina</taxon>
        <taxon>Sordariomycetes</taxon>
        <taxon>Sordariomycetidae</taxon>
        <taxon>Sordariales</taxon>
        <taxon>Lasiosphaeriaceae</taxon>
        <taxon>Immersiella</taxon>
    </lineage>
</organism>
<dbReference type="Pfam" id="PF00023">
    <property type="entry name" value="Ank"/>
    <property type="match status" value="1"/>
</dbReference>
<evidence type="ECO:0000313" key="2">
    <source>
        <dbReference type="EMBL" id="KAK0611624.1"/>
    </source>
</evidence>
<comment type="caution">
    <text evidence="2">The sequence shown here is derived from an EMBL/GenBank/DDBJ whole genome shotgun (WGS) entry which is preliminary data.</text>
</comment>
<dbReference type="Proteomes" id="UP001175000">
    <property type="component" value="Unassembled WGS sequence"/>
</dbReference>
<dbReference type="PROSITE" id="PS50088">
    <property type="entry name" value="ANK_REPEAT"/>
    <property type="match status" value="2"/>
</dbReference>
<feature type="repeat" description="ANK" evidence="1">
    <location>
        <begin position="478"/>
        <end position="510"/>
    </location>
</feature>
<keyword evidence="1" id="KW-0040">ANK repeat</keyword>
<protein>
    <submittedName>
        <fullName evidence="2">Ankyrin repeat-containing domain protein</fullName>
    </submittedName>
</protein>
<accession>A0AA39U5R4</accession>
<dbReference type="InterPro" id="IPR002110">
    <property type="entry name" value="Ankyrin_rpt"/>
</dbReference>
<dbReference type="Pfam" id="PF12796">
    <property type="entry name" value="Ank_2"/>
    <property type="match status" value="1"/>
</dbReference>
<dbReference type="SUPFAM" id="SSF48403">
    <property type="entry name" value="Ankyrin repeat"/>
    <property type="match status" value="1"/>
</dbReference>
<dbReference type="SMART" id="SM00248">
    <property type="entry name" value="ANK"/>
    <property type="match status" value="7"/>
</dbReference>
<feature type="repeat" description="ANK" evidence="1">
    <location>
        <begin position="635"/>
        <end position="670"/>
    </location>
</feature>
<sequence>MDPLSIAAGAIALVQAGVGIAKAAQVLRGFSKARVEFCDLLNEIATLQGIMNDVENALVDMAQQDNKYISLPAKAEPTSMRLVLQDLNQTTSDLSSLAERLVQGSKGRDGAGLHRISRLQWQREKLNVVRLREKARHTRESLALCFGTLHASHSAHHVNATLDIKSIAEDMAGQLREDIPNHIRRTGTDLEERFGAVVRKENELLMASISQLVQSKPGPSRQGLKQPGPASAMCVQAELQQRCELTCKCQCHKRTTLQTPTWLQPVTGAFLVNYNSLPIFSPRPCNSALCRSYSRTTITLQYYFPSWLFSLGVHMSSSWSGLTSQGARFHLQAPVVIDIGHRAWTLFDFDAVDDLRGMLTKRAIVPNCVNPQGVSLLLRALRMRSWKCAKLLMGVGTNPLLEHKHSGNAVTYATMLLHSSSSNAATDEDQLQVLKAISESDNTLGSTILHDTVLGLNDVSLEFALSADPSALNVLDKAGMAPIHWAIDRDDEAAVDFLISHGADLEVVSPTVQTPLIWIADRVRMNPACSDSCARMAASLLLAGCDPNYAGTFRAGYAPIHRVVSNKSFVKLLLEAGADAAAKDLMGYTVLVYFCVHVIENSYQGRGSMPASDMREIVSSLVAAGADPNALEYLWDQTPLLIAAESYHPEAYELVRRLHEVGARLDAVDRGGKSILHRAGCYGTVELLEYLRAAAPLCLDPDAMDSGGHTPLDYCHVRIPEAEWESIIPKVRRRTTMEELSFRMMVVETRENNWEGGRFLYSREDPAMQEQHCAEKAMLGTEWRKMAREAAKIAKPRWLEKDEEDLETEDEFFDALDVSVRRLSMATGETCSGGYMEKPPSYEPCV</sequence>
<dbReference type="Gene3D" id="1.25.40.20">
    <property type="entry name" value="Ankyrin repeat-containing domain"/>
    <property type="match status" value="1"/>
</dbReference>
<dbReference type="PANTHER" id="PTHR24118:SF99">
    <property type="entry name" value="POTE ANKYRIN DOMAIN FAMILY MEMBER 3C-RELATED"/>
    <property type="match status" value="1"/>
</dbReference>
<dbReference type="EMBL" id="JAULSU010000007">
    <property type="protein sequence ID" value="KAK0611624.1"/>
    <property type="molecule type" value="Genomic_DNA"/>
</dbReference>
<dbReference type="PROSITE" id="PS50297">
    <property type="entry name" value="ANK_REP_REGION"/>
    <property type="match status" value="1"/>
</dbReference>
<evidence type="ECO:0000313" key="3">
    <source>
        <dbReference type="Proteomes" id="UP001175000"/>
    </source>
</evidence>
<dbReference type="InterPro" id="IPR036770">
    <property type="entry name" value="Ankyrin_rpt-contain_sf"/>
</dbReference>
<dbReference type="AlphaFoldDB" id="A0AA39U5R4"/>
<proteinExistence type="predicted"/>
<reference evidence="2" key="1">
    <citation type="submission" date="2023-06" db="EMBL/GenBank/DDBJ databases">
        <title>Genome-scale phylogeny and comparative genomics of the fungal order Sordariales.</title>
        <authorList>
            <consortium name="Lawrence Berkeley National Laboratory"/>
            <person name="Hensen N."/>
            <person name="Bonometti L."/>
            <person name="Westerberg I."/>
            <person name="Brannstrom I.O."/>
            <person name="Guillou S."/>
            <person name="Cros-Aarteil S."/>
            <person name="Calhoun S."/>
            <person name="Haridas S."/>
            <person name="Kuo A."/>
            <person name="Mondo S."/>
            <person name="Pangilinan J."/>
            <person name="Riley R."/>
            <person name="Labutti K."/>
            <person name="Andreopoulos B."/>
            <person name="Lipzen A."/>
            <person name="Chen C."/>
            <person name="Yanf M."/>
            <person name="Daum C."/>
            <person name="Ng V."/>
            <person name="Clum A."/>
            <person name="Steindorff A."/>
            <person name="Ohm R."/>
            <person name="Martin F."/>
            <person name="Silar P."/>
            <person name="Natvig D."/>
            <person name="Lalanne C."/>
            <person name="Gautier V."/>
            <person name="Ament-Velasquez S.L."/>
            <person name="Kruys A."/>
            <person name="Hutchinson M.I."/>
            <person name="Powell A.J."/>
            <person name="Barry K."/>
            <person name="Miller A.N."/>
            <person name="Grigoriev I.V."/>
            <person name="Debuchy R."/>
            <person name="Gladieux P."/>
            <person name="Thoren M.H."/>
            <person name="Johannesson H."/>
        </authorList>
    </citation>
    <scope>NUCLEOTIDE SEQUENCE</scope>
    <source>
        <strain evidence="2">CBS 606.72</strain>
    </source>
</reference>